<dbReference type="RefSeq" id="WP_143105102.1">
    <property type="nucleotide sequence ID" value="NZ_FOYT01000001.1"/>
</dbReference>
<evidence type="ECO:0000313" key="2">
    <source>
        <dbReference type="Proteomes" id="UP000198531"/>
    </source>
</evidence>
<proteinExistence type="predicted"/>
<keyword evidence="2" id="KW-1185">Reference proteome</keyword>
<accession>A0A1I6G8P5</accession>
<sequence length="535" mass="60040">MSSVAAGLVLNWALKEVRYAAEQGETTSIWAHGERYPQILAILSHRLDPDIPDSNSGDRDSKTFGFDVRLPDHHRVHVIHSAIESIVRCEEELLEAYEARADDDDRVRSLFDGPPSPWAEDLSPSQIHSIEENLGIGQSQLPEDWKPHAIFEKILNKNDTNDESRTFQIYCALNLVGSDGGRLPSVLNIGGSAVRTVTSEQWESVVESALSSGSVRDIEHPEESFSQYCDSDGLPSDNTVSYWRVKYDASSVEEANVQFRRTIQAILGGVATVVYDHETDYAPYDIPEYTDSIDKSHVPMPPFHLICDEDHNCLNFGTTNAVEYGSPHRLSSEQSEQVDELFVRTGCDQEITEAWRKGLAAYHRSFAADTIIDEYHCLWQAVEALVMTDGGSSDSKDVIEYGSGAVKNQPDRADSSVPWNRPSRYKLLKMRLDVLRRRRNHVVHGGEETGVYGRDTASLRIALDGLIDLYLEMFASGVERQAAEGILWYGHKSEKAIEDSVSDISELCGDLEDELEEKNIQLKRRQSAQNWNGYD</sequence>
<dbReference type="AlphaFoldDB" id="A0A1I6G8P5"/>
<reference evidence="2" key="1">
    <citation type="submission" date="2016-10" db="EMBL/GenBank/DDBJ databases">
        <authorList>
            <person name="Varghese N."/>
            <person name="Submissions S."/>
        </authorList>
    </citation>
    <scope>NUCLEOTIDE SEQUENCE [LARGE SCALE GENOMIC DNA]</scope>
    <source>
        <strain evidence="2">CGMCC 1.7736</strain>
    </source>
</reference>
<dbReference type="EMBL" id="FOYT01000001">
    <property type="protein sequence ID" value="SFR38549.1"/>
    <property type="molecule type" value="Genomic_DNA"/>
</dbReference>
<evidence type="ECO:0008006" key="3">
    <source>
        <dbReference type="Google" id="ProtNLM"/>
    </source>
</evidence>
<protein>
    <recommendedName>
        <fullName evidence="3">Apea-like HEPN domain-containing protein</fullName>
    </recommendedName>
</protein>
<dbReference type="OrthoDB" id="350336at2157"/>
<evidence type="ECO:0000313" key="1">
    <source>
        <dbReference type="EMBL" id="SFR38549.1"/>
    </source>
</evidence>
<organism evidence="1 2">
    <name type="scientific">Halogeometricum rufum</name>
    <dbReference type="NCBI Taxonomy" id="553469"/>
    <lineage>
        <taxon>Archaea</taxon>
        <taxon>Methanobacteriati</taxon>
        <taxon>Methanobacteriota</taxon>
        <taxon>Stenosarchaea group</taxon>
        <taxon>Halobacteria</taxon>
        <taxon>Halobacteriales</taxon>
        <taxon>Haloferacaceae</taxon>
        <taxon>Halogeometricum</taxon>
    </lineage>
</organism>
<dbReference type="Proteomes" id="UP000198531">
    <property type="component" value="Unassembled WGS sequence"/>
</dbReference>
<gene>
    <name evidence="1" type="ORF">SAMN04487947_0745</name>
</gene>
<dbReference type="STRING" id="553469.SAMN04487947_0745"/>
<name>A0A1I6G8P5_9EURY</name>